<keyword evidence="4" id="KW-1185">Reference proteome</keyword>
<sequence>MVSGHSPNIGGIGGGAALTTKVAMLPRPADADVDCFFPQVSIEDRRSTSNPWSSHAPPTSV</sequence>
<proteinExistence type="inferred from homology"/>
<dbReference type="EMBL" id="AAYA01000013">
    <property type="protein sequence ID" value="EBA06692.1"/>
    <property type="molecule type" value="Genomic_DNA"/>
</dbReference>
<comment type="similarity">
    <text evidence="1">Belongs to the PrpF family.</text>
</comment>
<dbReference type="AlphaFoldDB" id="A3K7S0"/>
<protein>
    <submittedName>
        <fullName evidence="3">Uncharacterized protein</fullName>
    </submittedName>
</protein>
<accession>A3K7S0</accession>
<name>A3K7S0_SAGS3</name>
<organism evidence="3 4">
    <name type="scientific">Sagittula stellata (strain ATCC 700073 / DSM 11524 / E-37)</name>
    <dbReference type="NCBI Taxonomy" id="388399"/>
    <lineage>
        <taxon>Bacteria</taxon>
        <taxon>Pseudomonadati</taxon>
        <taxon>Pseudomonadota</taxon>
        <taxon>Alphaproteobacteria</taxon>
        <taxon>Rhodobacterales</taxon>
        <taxon>Roseobacteraceae</taxon>
        <taxon>Sagittula</taxon>
    </lineage>
</organism>
<comment type="caution">
    <text evidence="3">The sequence shown here is derived from an EMBL/GenBank/DDBJ whole genome shotgun (WGS) entry which is preliminary data.</text>
</comment>
<dbReference type="GO" id="GO:0016853">
    <property type="term" value="F:isomerase activity"/>
    <property type="evidence" value="ECO:0007669"/>
    <property type="project" value="UniProtKB-KW"/>
</dbReference>
<gene>
    <name evidence="3" type="ORF">SSE37_02355</name>
</gene>
<dbReference type="SUPFAM" id="SSF54506">
    <property type="entry name" value="Diaminopimelate epimerase-like"/>
    <property type="match status" value="1"/>
</dbReference>
<dbReference type="Pfam" id="PF04303">
    <property type="entry name" value="PrpF"/>
    <property type="match status" value="1"/>
</dbReference>
<dbReference type="Gene3D" id="3.10.310.10">
    <property type="entry name" value="Diaminopimelate Epimerase, Chain A, domain 1"/>
    <property type="match status" value="1"/>
</dbReference>
<dbReference type="InterPro" id="IPR007400">
    <property type="entry name" value="PrpF-like"/>
</dbReference>
<reference evidence="3 4" key="1">
    <citation type="submission" date="2006-06" db="EMBL/GenBank/DDBJ databases">
        <authorList>
            <person name="Moran M.A."/>
            <person name="Ferriera S."/>
            <person name="Johnson J."/>
            <person name="Kravitz S."/>
            <person name="Beeson K."/>
            <person name="Sutton G."/>
            <person name="Rogers Y.-H."/>
            <person name="Friedman R."/>
            <person name="Frazier M."/>
            <person name="Venter J.C."/>
        </authorList>
    </citation>
    <scope>NUCLEOTIDE SEQUENCE [LARGE SCALE GENOMIC DNA]</scope>
    <source>
        <strain evidence="3 4">E-37</strain>
    </source>
</reference>
<keyword evidence="2" id="KW-0413">Isomerase</keyword>
<evidence type="ECO:0000313" key="3">
    <source>
        <dbReference type="EMBL" id="EBA06692.1"/>
    </source>
</evidence>
<evidence type="ECO:0000256" key="1">
    <source>
        <dbReference type="ARBA" id="ARBA00007673"/>
    </source>
</evidence>
<dbReference type="Proteomes" id="UP000005713">
    <property type="component" value="Unassembled WGS sequence"/>
</dbReference>
<dbReference type="eggNOG" id="COG2828">
    <property type="taxonomic scope" value="Bacteria"/>
</dbReference>
<evidence type="ECO:0000313" key="4">
    <source>
        <dbReference type="Proteomes" id="UP000005713"/>
    </source>
</evidence>
<evidence type="ECO:0000256" key="2">
    <source>
        <dbReference type="ARBA" id="ARBA00023235"/>
    </source>
</evidence>